<gene>
    <name evidence="1" type="ORF">DZF93_16640</name>
</gene>
<dbReference type="EMBL" id="QWEA01001053">
    <property type="protein sequence ID" value="RIJ07201.1"/>
    <property type="molecule type" value="Genomic_DNA"/>
</dbReference>
<accession>A0A399PLQ3</accession>
<evidence type="ECO:0000313" key="1">
    <source>
        <dbReference type="EMBL" id="RIJ07201.1"/>
    </source>
</evidence>
<name>A0A399PLQ3_9MICO</name>
<dbReference type="InterPro" id="IPR036873">
    <property type="entry name" value="Rhodanese-like_dom_sf"/>
</dbReference>
<reference evidence="1 2" key="1">
    <citation type="submission" date="2018-08" db="EMBL/GenBank/DDBJ databases">
        <title>Genome Sequence of Clavibacter michiganensis Subspecies type strains, and the Atypical Peach-Colored Strains Isolated from Tomato.</title>
        <authorList>
            <person name="Osdaghi E."/>
            <person name="Portier P."/>
            <person name="Briand M."/>
            <person name="Jacques M.-A."/>
        </authorList>
    </citation>
    <scope>NUCLEOTIDE SEQUENCE [LARGE SCALE GENOMIC DNA]</scope>
    <source>
        <strain evidence="1 2">CFBP 6488</strain>
    </source>
</reference>
<organism evidence="1 2">
    <name type="scientific">Clavibacter michiganensis subsp. insidiosus</name>
    <dbReference type="NCBI Taxonomy" id="33014"/>
    <lineage>
        <taxon>Bacteria</taxon>
        <taxon>Bacillati</taxon>
        <taxon>Actinomycetota</taxon>
        <taxon>Actinomycetes</taxon>
        <taxon>Micrococcales</taxon>
        <taxon>Microbacteriaceae</taxon>
        <taxon>Clavibacter</taxon>
    </lineage>
</organism>
<dbReference type="AlphaFoldDB" id="A0A399PLQ3"/>
<evidence type="ECO:0000313" key="2">
    <source>
        <dbReference type="Proteomes" id="UP000266634"/>
    </source>
</evidence>
<protein>
    <submittedName>
        <fullName evidence="1">Sulfurtransferase</fullName>
    </submittedName>
</protein>
<dbReference type="Proteomes" id="UP000266634">
    <property type="component" value="Unassembled WGS sequence"/>
</dbReference>
<dbReference type="GO" id="GO:0016740">
    <property type="term" value="F:transferase activity"/>
    <property type="evidence" value="ECO:0007669"/>
    <property type="project" value="UniProtKB-KW"/>
</dbReference>
<dbReference type="SUPFAM" id="SSF52821">
    <property type="entry name" value="Rhodanese/Cell cycle control phosphatase"/>
    <property type="match status" value="1"/>
</dbReference>
<sequence>MHTSLSATDFFAAKLTYETDPADLAADRAGGAAPLVVDVRSDASWRQGRIP</sequence>
<proteinExistence type="predicted"/>
<feature type="non-terminal residue" evidence="1">
    <location>
        <position position="51"/>
    </location>
</feature>
<comment type="caution">
    <text evidence="1">The sequence shown here is derived from an EMBL/GenBank/DDBJ whole genome shotgun (WGS) entry which is preliminary data.</text>
</comment>
<keyword evidence="1" id="KW-0808">Transferase</keyword>